<comment type="caution">
    <text evidence="10">The sequence shown here is derived from an EMBL/GenBank/DDBJ whole genome shotgun (WGS) entry which is preliminary data.</text>
</comment>
<reference evidence="10" key="1">
    <citation type="journal article" date="2016" name="Genome Announc.">
        <title>Draft genomes of two strains of Paenibacillus glucanolyticus with capability to degrade lignocellulose.</title>
        <authorList>
            <person name="Mathews S.L."/>
            <person name="Pawlak J."/>
            <person name="Grunden A.M."/>
        </authorList>
    </citation>
    <scope>NUCLEOTIDE SEQUENCE [LARGE SCALE GENOMIC DNA]</scope>
    <source>
        <strain evidence="10">SLM1</strain>
    </source>
</reference>
<dbReference type="PROSITE" id="PS50111">
    <property type="entry name" value="CHEMOTAXIS_TRANSDUC_2"/>
    <property type="match status" value="1"/>
</dbReference>
<feature type="domain" description="Methyl-accepting transducer" evidence="8">
    <location>
        <begin position="281"/>
        <end position="517"/>
    </location>
</feature>
<evidence type="ECO:0000256" key="3">
    <source>
        <dbReference type="ARBA" id="ARBA00023136"/>
    </source>
</evidence>
<dbReference type="GO" id="GO:0007165">
    <property type="term" value="P:signal transduction"/>
    <property type="evidence" value="ECO:0007669"/>
    <property type="project" value="UniProtKB-KW"/>
</dbReference>
<evidence type="ECO:0000256" key="4">
    <source>
        <dbReference type="ARBA" id="ARBA00023224"/>
    </source>
</evidence>
<evidence type="ECO:0000313" key="11">
    <source>
        <dbReference type="Proteomes" id="UP000076796"/>
    </source>
</evidence>
<dbReference type="InterPro" id="IPR007891">
    <property type="entry name" value="CHASE3"/>
</dbReference>
<dbReference type="AlphaFoldDB" id="A0A163EIF7"/>
<evidence type="ECO:0000256" key="2">
    <source>
        <dbReference type="ARBA" id="ARBA00022475"/>
    </source>
</evidence>
<dbReference type="SUPFAM" id="SSF58104">
    <property type="entry name" value="Methyl-accepting chemotaxis protein (MCP) signaling domain"/>
    <property type="match status" value="1"/>
</dbReference>
<dbReference type="GO" id="GO:0006935">
    <property type="term" value="P:chemotaxis"/>
    <property type="evidence" value="ECO:0007669"/>
    <property type="project" value="InterPro"/>
</dbReference>
<evidence type="ECO:0000259" key="9">
    <source>
        <dbReference type="PROSITE" id="PS50885"/>
    </source>
</evidence>
<keyword evidence="2" id="KW-1003">Cell membrane</keyword>
<proteinExistence type="inferred from homology"/>
<dbReference type="Pfam" id="PF00672">
    <property type="entry name" value="HAMP"/>
    <property type="match status" value="1"/>
</dbReference>
<accession>A0A163EIF7</accession>
<dbReference type="PANTHER" id="PTHR32089">
    <property type="entry name" value="METHYL-ACCEPTING CHEMOTAXIS PROTEIN MCPB"/>
    <property type="match status" value="1"/>
</dbReference>
<organism evidence="10 11">
    <name type="scientific">Paenibacillus glucanolyticus</name>
    <dbReference type="NCBI Taxonomy" id="59843"/>
    <lineage>
        <taxon>Bacteria</taxon>
        <taxon>Bacillati</taxon>
        <taxon>Bacillota</taxon>
        <taxon>Bacilli</taxon>
        <taxon>Bacillales</taxon>
        <taxon>Paenibacillaceae</taxon>
        <taxon>Paenibacillus</taxon>
    </lineage>
</organism>
<dbReference type="GO" id="GO:0004888">
    <property type="term" value="F:transmembrane signaling receptor activity"/>
    <property type="evidence" value="ECO:0007669"/>
    <property type="project" value="InterPro"/>
</dbReference>
<evidence type="ECO:0000256" key="5">
    <source>
        <dbReference type="ARBA" id="ARBA00029447"/>
    </source>
</evidence>
<keyword evidence="3 7" id="KW-0472">Membrane</keyword>
<dbReference type="PANTHER" id="PTHR32089:SF112">
    <property type="entry name" value="LYSOZYME-LIKE PROTEIN-RELATED"/>
    <property type="match status" value="1"/>
</dbReference>
<dbReference type="CDD" id="cd06225">
    <property type="entry name" value="HAMP"/>
    <property type="match status" value="1"/>
</dbReference>
<feature type="domain" description="HAMP" evidence="9">
    <location>
        <begin position="208"/>
        <end position="262"/>
    </location>
</feature>
<evidence type="ECO:0000256" key="1">
    <source>
        <dbReference type="ARBA" id="ARBA00004236"/>
    </source>
</evidence>
<feature type="transmembrane region" description="Helical" evidence="7">
    <location>
        <begin position="7"/>
        <end position="27"/>
    </location>
</feature>
<dbReference type="OrthoDB" id="107771at2"/>
<dbReference type="CDD" id="cd11386">
    <property type="entry name" value="MCP_signal"/>
    <property type="match status" value="1"/>
</dbReference>
<dbReference type="STRING" id="59843.A3958_26195"/>
<dbReference type="InterPro" id="IPR004089">
    <property type="entry name" value="MCPsignal_dom"/>
</dbReference>
<name>A0A163EIF7_9BACL</name>
<evidence type="ECO:0000313" key="10">
    <source>
        <dbReference type="EMBL" id="KZS43822.1"/>
    </source>
</evidence>
<comment type="similarity">
    <text evidence="5">Belongs to the methyl-accepting chemotaxis (MCP) protein family.</text>
</comment>
<dbReference type="SMART" id="SM00304">
    <property type="entry name" value="HAMP"/>
    <property type="match status" value="2"/>
</dbReference>
<dbReference type="GeneID" id="97554627"/>
<dbReference type="InterPro" id="IPR004090">
    <property type="entry name" value="Chemotax_Me-accpt_rcpt"/>
</dbReference>
<evidence type="ECO:0000259" key="8">
    <source>
        <dbReference type="PROSITE" id="PS50111"/>
    </source>
</evidence>
<dbReference type="GO" id="GO:0005886">
    <property type="term" value="C:plasma membrane"/>
    <property type="evidence" value="ECO:0007669"/>
    <property type="project" value="UniProtKB-SubCell"/>
</dbReference>
<evidence type="ECO:0000256" key="7">
    <source>
        <dbReference type="SAM" id="Phobius"/>
    </source>
</evidence>
<dbReference type="Pfam" id="PF00015">
    <property type="entry name" value="MCPsignal"/>
    <property type="match status" value="1"/>
</dbReference>
<protein>
    <submittedName>
        <fullName evidence="10">Chemotaxis protein</fullName>
    </submittedName>
</protein>
<dbReference type="PRINTS" id="PR00260">
    <property type="entry name" value="CHEMTRNSDUCR"/>
</dbReference>
<gene>
    <name evidence="10" type="ORF">AWU65_27460</name>
</gene>
<keyword evidence="7" id="KW-0812">Transmembrane</keyword>
<dbReference type="RefSeq" id="WP_063480052.1">
    <property type="nucleotide sequence ID" value="NZ_CP147845.1"/>
</dbReference>
<dbReference type="Proteomes" id="UP000076796">
    <property type="component" value="Unassembled WGS sequence"/>
</dbReference>
<dbReference type="InterPro" id="IPR003660">
    <property type="entry name" value="HAMP_dom"/>
</dbReference>
<dbReference type="EMBL" id="LWMH01000002">
    <property type="protein sequence ID" value="KZS43822.1"/>
    <property type="molecule type" value="Genomic_DNA"/>
</dbReference>
<dbReference type="Gene3D" id="6.10.340.10">
    <property type="match status" value="1"/>
</dbReference>
<dbReference type="SMART" id="SM00283">
    <property type="entry name" value="MA"/>
    <property type="match status" value="1"/>
</dbReference>
<dbReference type="Gene3D" id="1.10.287.950">
    <property type="entry name" value="Methyl-accepting chemotaxis protein"/>
    <property type="match status" value="1"/>
</dbReference>
<keyword evidence="4 6" id="KW-0807">Transducer</keyword>
<sequence>MKIKTKLILSSTILATVTAVIVIIAFITSNMTEKRFSKIIEEDQKVIYNLTQLETLLTGISNDERGYLLTGDSTFVDSLKSRQESVSKVMKETKVLMTTEEDVKVFNQIETGYVIYTEAVTQVLNKLGYDTGFYKAVPFRVYEAAFNQEREIRNSFSTLIADFTINKNEALAKQADEIASNSELQNMMIMLIGVAAIVYFAIQGYLLTRSIRPLNQMSDQLLRIADGGGDLVTRLNITTKDEIRAVADAYNKLVEGFRALVVQVQDTAGQVGTAASTLHSTTEEIRQASQQTSGIMEELAAGVENQLQDTEETTATVTDMAEGMKHITLAAKDVSGLAATANKLASEGEQAIIHTLNQMEGIRTSVDQSAQSVRALGEKASNIGAMGQIIIEIAEQTSLLALNASIEAARAGEHGRGFAVVAAEVRKLADQASNSSVEIRQFVHELQQDIYDLAGVMEQGTREVTEGMSVAQGAERAFKDIEQSVVELNEQIQGVTVATEQMNSGADDLVHAIRRIQEVTETTAGGTQSVSAATEEQLASMEEITNSVEDLNVMSGKLRQLMSGFKV</sequence>
<keyword evidence="11" id="KW-1185">Reference proteome</keyword>
<comment type="subcellular location">
    <subcellularLocation>
        <location evidence="1">Cell membrane</location>
    </subcellularLocation>
</comment>
<dbReference type="Pfam" id="PF05227">
    <property type="entry name" value="CHASE3"/>
    <property type="match status" value="1"/>
</dbReference>
<evidence type="ECO:0000256" key="6">
    <source>
        <dbReference type="PROSITE-ProRule" id="PRU00284"/>
    </source>
</evidence>
<keyword evidence="7" id="KW-1133">Transmembrane helix</keyword>
<dbReference type="PROSITE" id="PS50885">
    <property type="entry name" value="HAMP"/>
    <property type="match status" value="1"/>
</dbReference>